<dbReference type="CDD" id="cd00086">
    <property type="entry name" value="homeodomain"/>
    <property type="match status" value="1"/>
</dbReference>
<dbReference type="GO" id="GO:0000981">
    <property type="term" value="F:DNA-binding transcription factor activity, RNA polymerase II-specific"/>
    <property type="evidence" value="ECO:0007669"/>
    <property type="project" value="InterPro"/>
</dbReference>
<dbReference type="EMBL" id="LS974625">
    <property type="protein sequence ID" value="CAG7860559.1"/>
    <property type="molecule type" value="Genomic_DNA"/>
</dbReference>
<dbReference type="Gramene" id="A09p10260.2_BraZ1">
    <property type="protein sequence ID" value="A09p10260.2_BraZ1.CDS"/>
    <property type="gene ID" value="A09g10260.2_BraZ1"/>
</dbReference>
<evidence type="ECO:0000313" key="13">
    <source>
        <dbReference type="EMBL" id="CAG7860559.1"/>
    </source>
</evidence>
<dbReference type="InterPro" id="IPR001356">
    <property type="entry name" value="HD"/>
</dbReference>
<dbReference type="PROSITE" id="PS00027">
    <property type="entry name" value="HOMEOBOX_1"/>
    <property type="match status" value="1"/>
</dbReference>
<dbReference type="InterPro" id="IPR051681">
    <property type="entry name" value="Ser/Thr_Kinases-Pseudokinases"/>
</dbReference>
<dbReference type="SMART" id="SM00389">
    <property type="entry name" value="HOX"/>
    <property type="match status" value="1"/>
</dbReference>
<dbReference type="InterPro" id="IPR017970">
    <property type="entry name" value="Homeobox_CS"/>
</dbReference>
<evidence type="ECO:0000256" key="7">
    <source>
        <dbReference type="ARBA" id="ARBA00025748"/>
    </source>
</evidence>
<evidence type="ECO:0000256" key="10">
    <source>
        <dbReference type="SAM" id="MobiDB-lite"/>
    </source>
</evidence>
<gene>
    <name evidence="13" type="ORF">BRAPAZ1V2_A09P10260.2</name>
</gene>
<dbReference type="GO" id="GO:0005634">
    <property type="term" value="C:nucleus"/>
    <property type="evidence" value="ECO:0007669"/>
    <property type="project" value="UniProtKB-SubCell"/>
</dbReference>
<dbReference type="GO" id="GO:0003677">
    <property type="term" value="F:DNA binding"/>
    <property type="evidence" value="ECO:0007669"/>
    <property type="project" value="UniProtKB-UniRule"/>
</dbReference>
<evidence type="ECO:0000256" key="1">
    <source>
        <dbReference type="ARBA" id="ARBA00004123"/>
    </source>
</evidence>
<keyword evidence="2" id="KW-0805">Transcription regulation</keyword>
<dbReference type="SUPFAM" id="SSF46689">
    <property type="entry name" value="Homeodomain-like"/>
    <property type="match status" value="1"/>
</dbReference>
<evidence type="ECO:0000256" key="8">
    <source>
        <dbReference type="PROSITE-ProRule" id="PRU00108"/>
    </source>
</evidence>
<dbReference type="PROSITE" id="PS50071">
    <property type="entry name" value="HOMEOBOX_2"/>
    <property type="match status" value="1"/>
</dbReference>
<dbReference type="CDD" id="cd13999">
    <property type="entry name" value="STKc_MAP3K-like"/>
    <property type="match status" value="1"/>
</dbReference>
<dbReference type="InterPro" id="IPR008271">
    <property type="entry name" value="Ser/Thr_kinase_AS"/>
</dbReference>
<dbReference type="InterPro" id="IPR001245">
    <property type="entry name" value="Ser-Thr/Tyr_kinase_cat_dom"/>
</dbReference>
<dbReference type="PANTHER" id="PTHR44329:SF84">
    <property type="entry name" value="PROTEIN KINASE LIKE PROTEIN"/>
    <property type="match status" value="1"/>
</dbReference>
<feature type="domain" description="Protein kinase" evidence="11">
    <location>
        <begin position="232"/>
        <end position="495"/>
    </location>
</feature>
<dbReference type="GO" id="GO:0009733">
    <property type="term" value="P:response to auxin"/>
    <property type="evidence" value="ECO:0007669"/>
    <property type="project" value="UniProtKB-ARBA"/>
</dbReference>
<evidence type="ECO:0000256" key="6">
    <source>
        <dbReference type="ARBA" id="ARBA00023242"/>
    </source>
</evidence>
<dbReference type="AlphaFoldDB" id="A0A8D9CQ14"/>
<dbReference type="Gene3D" id="1.10.10.60">
    <property type="entry name" value="Homeodomain-like"/>
    <property type="match status" value="1"/>
</dbReference>
<dbReference type="PRINTS" id="PR00109">
    <property type="entry name" value="TYRKINASE"/>
</dbReference>
<evidence type="ECO:0000259" key="12">
    <source>
        <dbReference type="PROSITE" id="PS50071"/>
    </source>
</evidence>
<accession>A0A8D9CQ14</accession>
<evidence type="ECO:0000259" key="11">
    <source>
        <dbReference type="PROSITE" id="PS50011"/>
    </source>
</evidence>
<dbReference type="Gene3D" id="1.10.510.10">
    <property type="entry name" value="Transferase(Phosphotransferase) domain 1"/>
    <property type="match status" value="1"/>
</dbReference>
<evidence type="ECO:0000256" key="5">
    <source>
        <dbReference type="ARBA" id="ARBA00023163"/>
    </source>
</evidence>
<organism evidence="13 14">
    <name type="scientific">Brassica campestris</name>
    <name type="common">Field mustard</name>
    <dbReference type="NCBI Taxonomy" id="3711"/>
    <lineage>
        <taxon>Eukaryota</taxon>
        <taxon>Viridiplantae</taxon>
        <taxon>Streptophyta</taxon>
        <taxon>Embryophyta</taxon>
        <taxon>Tracheophyta</taxon>
        <taxon>Spermatophyta</taxon>
        <taxon>Magnoliopsida</taxon>
        <taxon>eudicotyledons</taxon>
        <taxon>Gunneridae</taxon>
        <taxon>Pentapetalae</taxon>
        <taxon>rosids</taxon>
        <taxon>malvids</taxon>
        <taxon>Brassicales</taxon>
        <taxon>Brassicaceae</taxon>
        <taxon>Brassiceae</taxon>
        <taxon>Brassica</taxon>
    </lineage>
</organism>
<protein>
    <recommendedName>
        <fullName evidence="15">Protein kinase domain-containing protein</fullName>
    </recommendedName>
</protein>
<reference evidence="13 14" key="1">
    <citation type="submission" date="2021-07" db="EMBL/GenBank/DDBJ databases">
        <authorList>
            <consortium name="Genoscope - CEA"/>
            <person name="William W."/>
        </authorList>
    </citation>
    <scope>NUCLEOTIDE SEQUENCE [LARGE SCALE GENOMIC DNA]</scope>
</reference>
<dbReference type="FunFam" id="1.10.510.10:FF:001469">
    <property type="entry name" value="TKL family protein kinase"/>
    <property type="match status" value="1"/>
</dbReference>
<proteinExistence type="inferred from homology"/>
<dbReference type="Pfam" id="PF07714">
    <property type="entry name" value="PK_Tyr_Ser-Thr"/>
    <property type="match status" value="1"/>
</dbReference>
<dbReference type="GO" id="GO:0004672">
    <property type="term" value="F:protein kinase activity"/>
    <property type="evidence" value="ECO:0007669"/>
    <property type="project" value="InterPro"/>
</dbReference>
<dbReference type="Proteomes" id="UP000694005">
    <property type="component" value="Chromosome A09"/>
</dbReference>
<name>A0A8D9CQ14_BRACM</name>
<dbReference type="GO" id="GO:0005524">
    <property type="term" value="F:ATP binding"/>
    <property type="evidence" value="ECO:0007669"/>
    <property type="project" value="InterPro"/>
</dbReference>
<keyword evidence="4 8" id="KW-0371">Homeobox</keyword>
<evidence type="ECO:0000256" key="3">
    <source>
        <dbReference type="ARBA" id="ARBA00023125"/>
    </source>
</evidence>
<keyword evidence="3 8" id="KW-0238">DNA-binding</keyword>
<keyword evidence="6 8" id="KW-0539">Nucleus</keyword>
<feature type="domain" description="Homeobox" evidence="12">
    <location>
        <begin position="66"/>
        <end position="121"/>
    </location>
</feature>
<dbReference type="Pfam" id="PF00046">
    <property type="entry name" value="Homeodomain"/>
    <property type="match status" value="1"/>
</dbReference>
<evidence type="ECO:0008006" key="15">
    <source>
        <dbReference type="Google" id="ProtNLM"/>
    </source>
</evidence>
<dbReference type="PROSITE" id="PS50011">
    <property type="entry name" value="PROTEIN_KINASE_DOM"/>
    <property type="match status" value="1"/>
</dbReference>
<dbReference type="PRINTS" id="PR00031">
    <property type="entry name" value="HTHREPRESSR"/>
</dbReference>
<feature type="compositionally biased region" description="Basic residues" evidence="10">
    <location>
        <begin position="38"/>
        <end position="48"/>
    </location>
</feature>
<dbReference type="FunFam" id="1.10.10.60:FF:000241">
    <property type="entry name" value="homeobox-leucine zipper protein ATHB-40"/>
    <property type="match status" value="1"/>
</dbReference>
<dbReference type="PROSITE" id="PS00108">
    <property type="entry name" value="PROTEIN_KINASE_ST"/>
    <property type="match status" value="1"/>
</dbReference>
<sequence>MDQMVLGSQVYPYTTQTHSQCIIVNQIDGAPSGDGSKPVKRRRKRRSKGSSATNEDDVATIGAMLRKRKLTDEQMNMLEYSFENEHKLESERKEKIARELGLDPRQVAVWFQNRRARWKNKKLEEEYAKLKSQHDTVLLGQSHLESQITLLLLNLVLVAHLRMRMRARGYQIAPSSEMMPLEETLHPNYPFLMSSHGLKSFDSHDGSLSDLDSDDQFPLSINAELLVDAKDVYIGKLIGVGSSSKVYKGLLRKVNPVSVKIFQPERASSVTIEQKKKFQREVMLLSRIQHENIVQFIGACIEPKLMIITELMEGNTLHKFMLTTRPNPLDLKLSISFALDISRGMEFLNANGIIHRDLKPRNMLLTKDQKHVKLADFGLAREETKGFMTSEAGTYRWMAPELFSYEAFQNGEKKEYDHKVDVYSFAIVFWELLTNKTPFKGKNNIFVAYAASKNQRPSLDNLPKEVGSILEACWAADPKARPEFKEITVSLTKLLTSLCSDDDDASPNAATEDSTSKLVQERVVCDCPGIKMKKKKRNKVVNMMVLPFLEMFRKCFFK</sequence>
<evidence type="ECO:0000256" key="9">
    <source>
        <dbReference type="RuleBase" id="RU000682"/>
    </source>
</evidence>
<dbReference type="PANTHER" id="PTHR44329">
    <property type="entry name" value="SERINE/THREONINE-PROTEIN KINASE TNNI3K-RELATED"/>
    <property type="match status" value="1"/>
</dbReference>
<keyword evidence="5" id="KW-0804">Transcription</keyword>
<dbReference type="SUPFAM" id="SSF56112">
    <property type="entry name" value="Protein kinase-like (PK-like)"/>
    <property type="match status" value="1"/>
</dbReference>
<evidence type="ECO:0000313" key="14">
    <source>
        <dbReference type="Proteomes" id="UP000694005"/>
    </source>
</evidence>
<comment type="similarity">
    <text evidence="7">Belongs to the HD-ZIP homeobox family. Class I subfamily.</text>
</comment>
<comment type="subcellular location">
    <subcellularLocation>
        <location evidence="1 8 9">Nucleus</location>
    </subcellularLocation>
</comment>
<evidence type="ECO:0000256" key="4">
    <source>
        <dbReference type="ARBA" id="ARBA00023155"/>
    </source>
</evidence>
<feature type="DNA-binding region" description="Homeobox" evidence="8">
    <location>
        <begin position="68"/>
        <end position="122"/>
    </location>
</feature>
<dbReference type="InterPro" id="IPR000047">
    <property type="entry name" value="HTH_motif"/>
</dbReference>
<dbReference type="SMART" id="SM00220">
    <property type="entry name" value="S_TKc"/>
    <property type="match status" value="1"/>
</dbReference>
<evidence type="ECO:0000256" key="2">
    <source>
        <dbReference type="ARBA" id="ARBA00023015"/>
    </source>
</evidence>
<dbReference type="InterPro" id="IPR000719">
    <property type="entry name" value="Prot_kinase_dom"/>
</dbReference>
<dbReference type="InterPro" id="IPR011009">
    <property type="entry name" value="Kinase-like_dom_sf"/>
</dbReference>
<dbReference type="InterPro" id="IPR009057">
    <property type="entry name" value="Homeodomain-like_sf"/>
</dbReference>
<feature type="region of interest" description="Disordered" evidence="10">
    <location>
        <begin position="27"/>
        <end position="56"/>
    </location>
</feature>